<evidence type="ECO:0000313" key="1">
    <source>
        <dbReference type="EMBL" id="KAK6510390.1"/>
    </source>
</evidence>
<dbReference type="AlphaFoldDB" id="A0AAN8NFM2"/>
<evidence type="ECO:0000313" key="2">
    <source>
        <dbReference type="Proteomes" id="UP001307849"/>
    </source>
</evidence>
<gene>
    <name evidence="1" type="ORF">TWF506_009500</name>
</gene>
<comment type="caution">
    <text evidence="1">The sequence shown here is derived from an EMBL/GenBank/DDBJ whole genome shotgun (WGS) entry which is preliminary data.</text>
</comment>
<protein>
    <submittedName>
        <fullName evidence="1">Uncharacterized protein</fullName>
    </submittedName>
</protein>
<proteinExistence type="predicted"/>
<reference evidence="1 2" key="1">
    <citation type="submission" date="2019-10" db="EMBL/GenBank/DDBJ databases">
        <authorList>
            <person name="Palmer J.M."/>
        </authorList>
    </citation>
    <scope>NUCLEOTIDE SEQUENCE [LARGE SCALE GENOMIC DNA]</scope>
    <source>
        <strain evidence="1 2">TWF506</strain>
    </source>
</reference>
<keyword evidence="2" id="KW-1185">Reference proteome</keyword>
<sequence>MGFVGVSKPVLNLRHLQHELIITLYKGNENMTKYQYTVTPDGRDRRPLNPPVCKTFNETRCSTRQE</sequence>
<accession>A0AAN8NFM2</accession>
<name>A0AAN8NFM2_9PEZI</name>
<dbReference type="EMBL" id="JAVHJM010000007">
    <property type="protein sequence ID" value="KAK6510390.1"/>
    <property type="molecule type" value="Genomic_DNA"/>
</dbReference>
<organism evidence="1 2">
    <name type="scientific">Arthrobotrys conoides</name>
    <dbReference type="NCBI Taxonomy" id="74498"/>
    <lineage>
        <taxon>Eukaryota</taxon>
        <taxon>Fungi</taxon>
        <taxon>Dikarya</taxon>
        <taxon>Ascomycota</taxon>
        <taxon>Pezizomycotina</taxon>
        <taxon>Orbiliomycetes</taxon>
        <taxon>Orbiliales</taxon>
        <taxon>Orbiliaceae</taxon>
        <taxon>Arthrobotrys</taxon>
    </lineage>
</organism>
<dbReference type="Proteomes" id="UP001307849">
    <property type="component" value="Unassembled WGS sequence"/>
</dbReference>